<name>A0A915JSW8_ROMCU</name>
<evidence type="ECO:0000313" key="1">
    <source>
        <dbReference type="Proteomes" id="UP000887565"/>
    </source>
</evidence>
<proteinExistence type="predicted"/>
<protein>
    <submittedName>
        <fullName evidence="2">Uncharacterized protein</fullName>
    </submittedName>
</protein>
<dbReference type="Proteomes" id="UP000887565">
    <property type="component" value="Unplaced"/>
</dbReference>
<dbReference type="AlphaFoldDB" id="A0A915JSW8"/>
<accession>A0A915JSW8</accession>
<sequence length="142" mass="17254">MTQKEEKSKLLSQKKVPTFEEDFQQPEKRLVTIESLEQIREAQRKDPYIAKLHHQDDQFFFAEEYNIKRMIRITEFKRWFETVYARRLNVLRNPTYVESGDLKNELTMHSKLDFRSHVLVSFDVKKISTNQLYIHKKTEMNI</sequence>
<evidence type="ECO:0000313" key="2">
    <source>
        <dbReference type="WBParaSite" id="nRc.2.0.1.t29341-RA"/>
    </source>
</evidence>
<dbReference type="WBParaSite" id="nRc.2.0.1.t29341-RA">
    <property type="protein sequence ID" value="nRc.2.0.1.t29341-RA"/>
    <property type="gene ID" value="nRc.2.0.1.g29341"/>
</dbReference>
<reference evidence="2" key="1">
    <citation type="submission" date="2022-11" db="UniProtKB">
        <authorList>
            <consortium name="WormBaseParasite"/>
        </authorList>
    </citation>
    <scope>IDENTIFICATION</scope>
</reference>
<organism evidence="1 2">
    <name type="scientific">Romanomermis culicivorax</name>
    <name type="common">Nematode worm</name>
    <dbReference type="NCBI Taxonomy" id="13658"/>
    <lineage>
        <taxon>Eukaryota</taxon>
        <taxon>Metazoa</taxon>
        <taxon>Ecdysozoa</taxon>
        <taxon>Nematoda</taxon>
        <taxon>Enoplea</taxon>
        <taxon>Dorylaimia</taxon>
        <taxon>Mermithida</taxon>
        <taxon>Mermithoidea</taxon>
        <taxon>Mermithidae</taxon>
        <taxon>Romanomermis</taxon>
    </lineage>
</organism>
<keyword evidence="1" id="KW-1185">Reference proteome</keyword>